<comment type="caution">
    <text evidence="8">The sequence shown here is derived from an EMBL/GenBank/DDBJ whole genome shotgun (WGS) entry which is preliminary data.</text>
</comment>
<organism evidence="8 9">
    <name type="scientific">Trichonephila clavata</name>
    <name type="common">Joro spider</name>
    <name type="synonym">Nephila clavata</name>
    <dbReference type="NCBI Taxonomy" id="2740835"/>
    <lineage>
        <taxon>Eukaryota</taxon>
        <taxon>Metazoa</taxon>
        <taxon>Ecdysozoa</taxon>
        <taxon>Arthropoda</taxon>
        <taxon>Chelicerata</taxon>
        <taxon>Arachnida</taxon>
        <taxon>Araneae</taxon>
        <taxon>Araneomorphae</taxon>
        <taxon>Entelegynae</taxon>
        <taxon>Araneoidea</taxon>
        <taxon>Nephilidae</taxon>
        <taxon>Trichonephila</taxon>
    </lineage>
</organism>
<evidence type="ECO:0000256" key="4">
    <source>
        <dbReference type="ARBA" id="ARBA00023180"/>
    </source>
</evidence>
<dbReference type="Proteomes" id="UP000887116">
    <property type="component" value="Unassembled WGS sequence"/>
</dbReference>
<feature type="domain" description="Vitellogenin" evidence="7">
    <location>
        <begin position="42"/>
        <end position="641"/>
    </location>
</feature>
<keyword evidence="2" id="KW-0758">Storage protein</keyword>
<reference evidence="8" key="1">
    <citation type="submission" date="2020-07" db="EMBL/GenBank/DDBJ databases">
        <title>Multicomponent nature underlies the extraordinary mechanical properties of spider dragline silk.</title>
        <authorList>
            <person name="Kono N."/>
            <person name="Nakamura H."/>
            <person name="Mori M."/>
            <person name="Yoshida Y."/>
            <person name="Ohtoshi R."/>
            <person name="Malay A.D."/>
            <person name="Moran D.A.P."/>
            <person name="Tomita M."/>
            <person name="Numata K."/>
            <person name="Arakawa K."/>
        </authorList>
    </citation>
    <scope>NUCLEOTIDE SEQUENCE</scope>
</reference>
<evidence type="ECO:0000256" key="6">
    <source>
        <dbReference type="SAM" id="SignalP"/>
    </source>
</evidence>
<dbReference type="OrthoDB" id="6429329at2759"/>
<dbReference type="PROSITE" id="PS51211">
    <property type="entry name" value="VITELLOGENIN"/>
    <property type="match status" value="1"/>
</dbReference>
<dbReference type="Gene3D" id="2.30.230.10">
    <property type="entry name" value="Lipovitellin, beta-sheet shell regions, chain A"/>
    <property type="match status" value="1"/>
</dbReference>
<accession>A0A8X6IAF1</accession>
<dbReference type="SMART" id="SM00638">
    <property type="entry name" value="LPD_N"/>
    <property type="match status" value="1"/>
</dbReference>
<feature type="signal peptide" evidence="6">
    <location>
        <begin position="1"/>
        <end position="17"/>
    </location>
</feature>
<keyword evidence="9" id="KW-1185">Reference proteome</keyword>
<dbReference type="PANTHER" id="PTHR23345">
    <property type="entry name" value="VITELLOGENIN-RELATED"/>
    <property type="match status" value="1"/>
</dbReference>
<dbReference type="Pfam" id="PF01347">
    <property type="entry name" value="Vitellogenin_N"/>
    <property type="match status" value="1"/>
</dbReference>
<dbReference type="SUPFAM" id="SSF48431">
    <property type="entry name" value="Lipovitellin-phosvitin complex, superhelical domain"/>
    <property type="match status" value="1"/>
</dbReference>
<dbReference type="InterPro" id="IPR001747">
    <property type="entry name" value="Vitellogenin_N"/>
</dbReference>
<dbReference type="InterPro" id="IPR015816">
    <property type="entry name" value="Vitellinogen_b-sht_N"/>
</dbReference>
<protein>
    <submittedName>
        <fullName evidence="8">Apolipophorins</fullName>
    </submittedName>
</protein>
<keyword evidence="1 6" id="KW-0732">Signal</keyword>
<evidence type="ECO:0000256" key="3">
    <source>
        <dbReference type="ARBA" id="ARBA00023157"/>
    </source>
</evidence>
<comment type="caution">
    <text evidence="5">Lacks conserved residue(s) required for the propagation of feature annotation.</text>
</comment>
<evidence type="ECO:0000313" key="9">
    <source>
        <dbReference type="Proteomes" id="UP000887116"/>
    </source>
</evidence>
<keyword evidence="4" id="KW-0325">Glycoprotein</keyword>
<feature type="chain" id="PRO_5036454972" evidence="6">
    <location>
        <begin position="18"/>
        <end position="2677"/>
    </location>
</feature>
<evidence type="ECO:0000256" key="1">
    <source>
        <dbReference type="ARBA" id="ARBA00022729"/>
    </source>
</evidence>
<dbReference type="PANTHER" id="PTHR23345:SF15">
    <property type="entry name" value="VITELLOGENIN 1-RELATED"/>
    <property type="match status" value="1"/>
</dbReference>
<name>A0A8X6IAF1_TRICU</name>
<dbReference type="InterPro" id="IPR015819">
    <property type="entry name" value="Lipid_transp_b-sht_shell"/>
</dbReference>
<evidence type="ECO:0000259" key="7">
    <source>
        <dbReference type="PROSITE" id="PS51211"/>
    </source>
</evidence>
<dbReference type="InterPro" id="IPR015255">
    <property type="entry name" value="Vitellinogen_open_b-sht"/>
</dbReference>
<keyword evidence="3 5" id="KW-1015">Disulfide bond</keyword>
<gene>
    <name evidence="8" type="primary">apolpp</name>
    <name evidence="8" type="ORF">TNCT_366391</name>
</gene>
<dbReference type="GO" id="GO:0045735">
    <property type="term" value="F:nutrient reservoir activity"/>
    <property type="evidence" value="ECO:0007669"/>
    <property type="project" value="UniProtKB-KW"/>
</dbReference>
<dbReference type="InterPro" id="IPR011030">
    <property type="entry name" value="Lipovitellin_superhlx_dom"/>
</dbReference>
<dbReference type="SUPFAM" id="SSF56968">
    <property type="entry name" value="Lipovitellin-phosvitin complex, beta-sheet shell regions"/>
    <property type="match status" value="2"/>
</dbReference>
<sequence length="2677" mass="305407">MGLRLIALACLAGAAFAGPVLTNSRSQSERECSRRENPKLEYIPGYDYTYSLKAKNERTFPGGKVDTETIEGKVIIHGISYCKVSLRLKEVTIKHKLTHAQLEELKKQLMIPIIMDFDDGKVSQVHFGPHESTLSSNIKKSIVSALINTMSSFDIPREKTVEEDGFGRCDTTYTVEKSRSEKIITKVKDLKSCTNRHTVFASAFSRNLPSSMLSNDEEFVCKQYIPDHYIRLAECLTNEVIKSPLKDKKTLVELSAKIRLELLKKEKASHSVDLEGPVSKESLLYSLEESRQGDSNEKSFKDDLRKLCKKSLSEGSSTGREKSRIFENVKYLTYEELNRIYLSLKNGELCSSNRILELFIDAVSLAGTDDAIKLMAELTMKGEISKLKAKIWPLILAFLPNPTPETVATLIPLIRQEYSSSVMLGVSEMVYKICKKENCEHVPVVAEVVSINEKWLNDPASTVTQKENALRNFGNMGYHGKAHRSIMAFLRPNFKQTSLTLAAIESFRRINEKRPAEMVHLYENKNVNSEVRIAAGSSVIKKADEKQLKQIIRTNEKETHPQVAAFFVSLLRNLKQTSSPWKQEQKRLLERLNYSRNSSKSDSWKNSRNIEISNYLPYLKTGVAIETDIVMSNDTKLPISVKSILDASFNEQHYNLGGFALRMKGVEKAFKKLLESTEGKKKLPDLNEFVKNIDFQLSLRAMDLDIFSISNTEFSGLSELFKMANIMEKLASGGRVDTSHSFVFLNSKLVIPSITGRSYSIQLSGTSTVGLKAESKVDALDFPRNLDAKFHFNPSIHVEISAAIGSDYKVYTQFLAETDVEGKLVVKDGRLVTGSIILPSENVVRIKLSTDVVEIDENLEEKSKFDKRQVKIYHFHKLEKPLGLSAHLKTVYHKPLLLKEFPFIAPVGEIEFSIKKSDPSLKSYEIHAEIPKKPGPHMKYLFSLDTPNSKVNRRFEIALAVEQHKGHKKLTLELTSPFQRLTGTGSYTLRDEIIHGDINIRSQTEQILSLNLTTKIHRTKHGVSCDTVFKGTYRHYEPVTLEGKSTVTKGRKHHLSFDYKLNIPKLRPLETKGTIVKEGHFSQNSEWKLSSDVSIHSPLGSVQVRKVLENRLKKSPILSINVGIDYKKKNSPKKESIKFVTTMHRSSGKSNINAKFETTELPKINWYFSWDTLGELRSRSLKNDIYLKYGENPNSTYIHLKHTFKETSTGHSECSTIFEIPHKDVHYELNSKHSIELGETPKLHFDVDLCYDKDKHITGVLDFNTESRNPLKADTLLEIHSTERHIIYKDHIEEISKGSFKGHALLENEKGKVGEIEYKYVTRDDASMFHRSIETSLRTPLSPNSIESKASLQFNSESLKLTGEVGEYSVEAYASRDRVAQFILKTGEIEGSFKAVKEDLKHSLDLDLKLLHTHVPRHFSASGIIDLGDEKQIELKITPDVDRHPENKIVLSSVVQRKSGNRYTARSKLQILDYMSMSLKESGDISFYGTQECTLDISVKNHSPMRLVHYHTISDGKIKSSLTYSKNKIEKAKIELEVIDKKDRYKREVSTKVSLTSQDKSFEDMELFVTCQSSHSGRNIKTIVSFHKNNEVYKAELNSDLQADGIEVKAEMNTPVPSYEKQILGISHQNTNNEILSSISIETPRNKIVSITSEIKKKPHGFTATWSFTTPLENVREGVVHISLDNHSTKKKCEAYLHVNKESIIDYKESETISNHETKIKAVLKLHPRYFNLQKVEYNFKDNKTTKIARADALFDEVKLHLDLEISHDHSISTLFTYTSTKDENDSIKVYFLAGNKVSNKNVVFYIEKAGQKQFYIGLTLTYSPKSVEFHGNLKTTHIPEISTVFKLERSRESYSVVANVVKGTSSLISLSVNVISNQGEQKLLVKIESYGKTYLNLELSSDVSGNNSKRLRLKASGEFEPFSVSVFKGRSKEDSATIEIRVCKGIQQSMCYSLKAYQKNMPSSGSYRFYQKVDIDLEKSVPGSNAKKLGSFSALLSATGRDYRSKMTIMLRERTVSYDLKLHGRKDENDYCTLEAQFRFPQCTSKLRVSVLHNSKRMHLDAEAIPDVEQPTRKMSLEIKKETNPKTKEVSGYCKMNHPEMSQPFMISGRFQEVGKMYVRCEIKVHCSSAVGKIWTLKIMPNLDDESSGIRTLECELHNEDKSFNALLRLRRESTYHLDKLEYEWRCFSRGTEKKGGFTFMLYDKKSGIPRSCKITYYSPSSDIAVEGSAAQAPDDLSLSLHSKGQKVKEIRVKTSDSCISVETLQEGLLLKSTVCLVSLDKGNKILDLFRWNLFYQNNKFLDARISVEVNHPVFVNFSLNYEKKEVHRVLKEVVGLDSFKSIRELTDQLKKAIEDYRKNVLLPLIKDIWKNWQEIIRDIIDKLKHLWNFHFDHLMQHSETIRTMKKTVVLYFKSMLTFDTIMNNIILPMINTAHCLVERYFKVVTEHISGLYNVFLELAKSHLRQCLQKFCVPGTFCHDLLVAYEHHGLQESLAAAQRKLHLVLWPWTENFGSNIVNWIHSQIKLIKHEIESIFGKFLGDTIFSQFISYIKKLEKTTREAIIKGLDNLINTINDLLGDDVDYKTAKALVYEAQRQVVETWENREKLVGEAVRSIKEKVSENARKFAEVYFQALQYDPESGKIKFSVRQPLNNSEIEALKIEYSSFIEKVREFARS</sequence>
<evidence type="ECO:0000256" key="2">
    <source>
        <dbReference type="ARBA" id="ARBA00022761"/>
    </source>
</evidence>
<dbReference type="SMART" id="SM01169">
    <property type="entry name" value="DUF1943"/>
    <property type="match status" value="1"/>
</dbReference>
<dbReference type="Gene3D" id="1.25.10.20">
    <property type="entry name" value="Vitellinogen, superhelical"/>
    <property type="match status" value="1"/>
</dbReference>
<dbReference type="InterPro" id="IPR050733">
    <property type="entry name" value="Vitellogenin/Apolipophorin"/>
</dbReference>
<evidence type="ECO:0000313" key="8">
    <source>
        <dbReference type="EMBL" id="GFQ73680.1"/>
    </source>
</evidence>
<proteinExistence type="predicted"/>
<dbReference type="EMBL" id="BMAO01001474">
    <property type="protein sequence ID" value="GFQ73680.1"/>
    <property type="molecule type" value="Genomic_DNA"/>
</dbReference>
<feature type="disulfide bond" evidence="5">
    <location>
        <begin position="434"/>
        <end position="439"/>
    </location>
</feature>
<dbReference type="Pfam" id="PF09172">
    <property type="entry name" value="Vit_open_b-sht"/>
    <property type="match status" value="1"/>
</dbReference>
<evidence type="ECO:0000256" key="5">
    <source>
        <dbReference type="PROSITE-ProRule" id="PRU00557"/>
    </source>
</evidence>
<dbReference type="GO" id="GO:0005319">
    <property type="term" value="F:lipid transporter activity"/>
    <property type="evidence" value="ECO:0007669"/>
    <property type="project" value="InterPro"/>
</dbReference>